<dbReference type="Pfam" id="PF01048">
    <property type="entry name" value="PNP_UDP_1"/>
    <property type="match status" value="1"/>
</dbReference>
<keyword evidence="2 3" id="KW-0808">Transferase</keyword>
<comment type="miscellaneous">
    <text evidence="3">Although this enzyme belongs to the family of MTA phosphorylases based on sequence homology, it lacks several conserved amino acids in the substrate binding pocket that confer specificity towards MTA.</text>
</comment>
<evidence type="ECO:0000256" key="3">
    <source>
        <dbReference type="HAMAP-Rule" id="MF_01963"/>
    </source>
</evidence>
<comment type="function">
    <text evidence="3">Purine nucleoside phosphorylase involved in purine salvage.</text>
</comment>
<keyword evidence="6" id="KW-1185">Reference proteome</keyword>
<dbReference type="InterPro" id="IPR000845">
    <property type="entry name" value="Nucleoside_phosphorylase_d"/>
</dbReference>
<dbReference type="InterPro" id="IPR035994">
    <property type="entry name" value="Nucleoside_phosphorylase_sf"/>
</dbReference>
<evidence type="ECO:0000313" key="5">
    <source>
        <dbReference type="EMBL" id="WRP13998.1"/>
    </source>
</evidence>
<dbReference type="Proteomes" id="UP001333102">
    <property type="component" value="Chromosome"/>
</dbReference>
<dbReference type="EC" id="2.4.2.1" evidence="3"/>
<protein>
    <recommendedName>
        <fullName evidence="3">Purine nucleoside phosphorylase</fullName>
        <shortName evidence="3">PNP</shortName>
        <ecNumber evidence="3">2.4.2.1</ecNumber>
    </recommendedName>
</protein>
<dbReference type="EMBL" id="CP141614">
    <property type="protein sequence ID" value="WRP13998.1"/>
    <property type="molecule type" value="Genomic_DNA"/>
</dbReference>
<feature type="site" description="Important for substrate specificity" evidence="3">
    <location>
        <position position="167"/>
    </location>
</feature>
<dbReference type="CDD" id="cd09010">
    <property type="entry name" value="MTAP_SsMTAPII_like_MTIP"/>
    <property type="match status" value="1"/>
</dbReference>
<proteinExistence type="inferred from homology"/>
<dbReference type="PANTHER" id="PTHR42679:SF2">
    <property type="entry name" value="S-METHYL-5'-THIOADENOSINE PHOSPHORYLASE"/>
    <property type="match status" value="1"/>
</dbReference>
<comment type="subunit">
    <text evidence="3">Homohexamer. Dimer of a homotrimer.</text>
</comment>
<dbReference type="RefSeq" id="WP_324668275.1">
    <property type="nucleotide sequence ID" value="NZ_CP141614.1"/>
</dbReference>
<accession>A0ABZ1BN61</accession>
<keyword evidence="3" id="KW-0660">Purine salvage</keyword>
<reference evidence="6" key="1">
    <citation type="submission" date="2023-12" db="EMBL/GenBank/DDBJ databases">
        <title>Novel isolates from deep terrestrial aquifers shed light on the physiology and ecology of the class Limnochordia.</title>
        <authorList>
            <person name="Karnachuk O.V."/>
            <person name="Lukina A.P."/>
            <person name="Avakyan M.R."/>
            <person name="Kadnikov V."/>
            <person name="Begmatov S."/>
            <person name="Beletsky A.V."/>
            <person name="Mardanov A.V."/>
            <person name="Ravin N.V."/>
        </authorList>
    </citation>
    <scope>NUCLEOTIDE SEQUENCE [LARGE SCALE GENOMIC DNA]</scope>
    <source>
        <strain evidence="6">LN</strain>
    </source>
</reference>
<dbReference type="PANTHER" id="PTHR42679">
    <property type="entry name" value="S-METHYL-5'-THIOADENOSINE PHOSPHORYLASE"/>
    <property type="match status" value="1"/>
</dbReference>
<feature type="binding site" evidence="3">
    <location>
        <position position="14"/>
    </location>
    <ligand>
        <name>phosphate</name>
        <dbReference type="ChEBI" id="CHEBI:43474"/>
    </ligand>
</feature>
<dbReference type="GO" id="GO:0017061">
    <property type="term" value="F:S-methyl-5-thioadenosine phosphorylase activity"/>
    <property type="evidence" value="ECO:0007669"/>
    <property type="project" value="UniProtKB-EC"/>
</dbReference>
<feature type="binding site" evidence="3">
    <location>
        <begin position="209"/>
        <end position="211"/>
    </location>
    <ligand>
        <name>substrate</name>
    </ligand>
</feature>
<keyword evidence="1 3" id="KW-0328">Glycosyltransferase</keyword>
<name>A0ABZ1BN61_9FIRM</name>
<dbReference type="NCBIfam" id="NF005876">
    <property type="entry name" value="PRK07823.1"/>
    <property type="match status" value="1"/>
</dbReference>
<comment type="catalytic activity">
    <reaction evidence="3">
        <text>a purine D-ribonucleoside + phosphate = a purine nucleobase + alpha-D-ribose 1-phosphate</text>
        <dbReference type="Rhea" id="RHEA:19805"/>
        <dbReference type="ChEBI" id="CHEBI:26386"/>
        <dbReference type="ChEBI" id="CHEBI:43474"/>
        <dbReference type="ChEBI" id="CHEBI:57720"/>
        <dbReference type="ChEBI" id="CHEBI:142355"/>
        <dbReference type="EC" id="2.4.2.1"/>
    </reaction>
</comment>
<evidence type="ECO:0000256" key="2">
    <source>
        <dbReference type="ARBA" id="ARBA00022679"/>
    </source>
</evidence>
<dbReference type="Gene3D" id="3.40.50.1580">
    <property type="entry name" value="Nucleoside phosphorylase domain"/>
    <property type="match status" value="1"/>
</dbReference>
<gene>
    <name evidence="5" type="ORF">VLY81_11275</name>
</gene>
<dbReference type="SUPFAM" id="SSF53167">
    <property type="entry name" value="Purine and uridine phosphorylases"/>
    <property type="match status" value="1"/>
</dbReference>
<organism evidence="5 6">
    <name type="scientific">Geochorda subterranea</name>
    <dbReference type="NCBI Taxonomy" id="3109564"/>
    <lineage>
        <taxon>Bacteria</taxon>
        <taxon>Bacillati</taxon>
        <taxon>Bacillota</taxon>
        <taxon>Limnochordia</taxon>
        <taxon>Limnochordales</taxon>
        <taxon>Geochordaceae</taxon>
        <taxon>Geochorda</taxon>
    </lineage>
</organism>
<sequence length="269" mass="29978">MTEARADVGIFGGSGFYSIAEDVEELWIETPYGPPSDKVALLTIAGRRVAFLPRHGKDHRLPPHRINYRANLWAMKALGVRRVIGPCAAGSLQPDIPPGTFVLCDQFVNRTWGRADTFFDGPITTHISAADPYCPEMRAVAARSCQRLGIDYRPTGTVVVVQGPRFSTRAESREFRERGWHVINMTQYPEVILARELGMCYLNVSLVTDYDAGLEGHPEVRPVTHQEVLRVFNSNLERLRTLLWELIPALPAERGCACGRAVEEARGGH</sequence>
<comment type="similarity">
    <text evidence="3">Belongs to the PNP/MTAP phosphorylase family. MTAP subfamily.</text>
</comment>
<evidence type="ECO:0000313" key="6">
    <source>
        <dbReference type="Proteomes" id="UP001333102"/>
    </source>
</evidence>
<dbReference type="HAMAP" id="MF_01963">
    <property type="entry name" value="MTAP"/>
    <property type="match status" value="1"/>
</dbReference>
<dbReference type="NCBIfam" id="TIGR01694">
    <property type="entry name" value="MTAP"/>
    <property type="match status" value="1"/>
</dbReference>
<feature type="domain" description="Nucleoside phosphorylase" evidence="4">
    <location>
        <begin position="8"/>
        <end position="247"/>
    </location>
</feature>
<comment type="caution">
    <text evidence="3">Lacks conserved residue(s) required for the propagation of feature annotation.</text>
</comment>
<dbReference type="InterPro" id="IPR010044">
    <property type="entry name" value="MTAP"/>
</dbReference>
<feature type="site" description="Important for substrate specificity" evidence="3">
    <location>
        <position position="225"/>
    </location>
</feature>
<feature type="binding site" evidence="3">
    <location>
        <position position="186"/>
    </location>
    <ligand>
        <name>phosphate</name>
        <dbReference type="ChEBI" id="CHEBI:43474"/>
    </ligand>
</feature>
<comment type="pathway">
    <text evidence="3">Purine metabolism; purine nucleoside salvage.</text>
</comment>
<feature type="binding site" evidence="3">
    <location>
        <begin position="54"/>
        <end position="55"/>
    </location>
    <ligand>
        <name>phosphate</name>
        <dbReference type="ChEBI" id="CHEBI:43474"/>
    </ligand>
</feature>
<evidence type="ECO:0000256" key="1">
    <source>
        <dbReference type="ARBA" id="ARBA00022676"/>
    </source>
</evidence>
<feature type="binding site" evidence="3">
    <location>
        <position position="185"/>
    </location>
    <ligand>
        <name>substrate</name>
    </ligand>
</feature>
<evidence type="ECO:0000259" key="4">
    <source>
        <dbReference type="Pfam" id="PF01048"/>
    </source>
</evidence>